<dbReference type="STRING" id="35128.B8BRU2"/>
<feature type="compositionally biased region" description="Low complexity" evidence="2">
    <location>
        <begin position="66"/>
        <end position="81"/>
    </location>
</feature>
<feature type="region of interest" description="Disordered" evidence="2">
    <location>
        <begin position="154"/>
        <end position="215"/>
    </location>
</feature>
<feature type="compositionally biased region" description="Basic residues" evidence="2">
    <location>
        <begin position="184"/>
        <end position="193"/>
    </location>
</feature>
<dbReference type="AlphaFoldDB" id="B8BRU2"/>
<accession>B8BRU2</accession>
<dbReference type="RefSeq" id="XP_002286961.1">
    <property type="nucleotide sequence ID" value="XM_002286925.1"/>
</dbReference>
<name>B8BRU2_THAPS</name>
<dbReference type="OMA" id="YCIIVAQ"/>
<feature type="compositionally biased region" description="Pro residues" evidence="2">
    <location>
        <begin position="538"/>
        <end position="549"/>
    </location>
</feature>
<dbReference type="InterPro" id="IPR027417">
    <property type="entry name" value="P-loop_NTPase"/>
</dbReference>
<feature type="compositionally biased region" description="Low complexity" evidence="2">
    <location>
        <begin position="558"/>
        <end position="571"/>
    </location>
</feature>
<feature type="region of interest" description="Disordered" evidence="2">
    <location>
        <begin position="449"/>
        <end position="580"/>
    </location>
</feature>
<dbReference type="PANTHER" id="PTHR22590:SF5">
    <property type="entry name" value="MYOSIN MOTOR DOMAIN-CONTAINING PROTEIN"/>
    <property type="match status" value="1"/>
</dbReference>
<feature type="compositionally biased region" description="Polar residues" evidence="2">
    <location>
        <begin position="313"/>
        <end position="326"/>
    </location>
</feature>
<evidence type="ECO:0000313" key="4">
    <source>
        <dbReference type="Proteomes" id="UP000001449"/>
    </source>
</evidence>
<feature type="compositionally biased region" description="Basic and acidic residues" evidence="2">
    <location>
        <begin position="1085"/>
        <end position="1096"/>
    </location>
</feature>
<dbReference type="InterPro" id="IPR000048">
    <property type="entry name" value="IQ_motif_EF-hand-BS"/>
</dbReference>
<organism evidence="3 4">
    <name type="scientific">Thalassiosira pseudonana</name>
    <name type="common">Marine diatom</name>
    <name type="synonym">Cyclotella nana</name>
    <dbReference type="NCBI Taxonomy" id="35128"/>
    <lineage>
        <taxon>Eukaryota</taxon>
        <taxon>Sar</taxon>
        <taxon>Stramenopiles</taxon>
        <taxon>Ochrophyta</taxon>
        <taxon>Bacillariophyta</taxon>
        <taxon>Coscinodiscophyceae</taxon>
        <taxon>Thalassiosirophycidae</taxon>
        <taxon>Thalassiosirales</taxon>
        <taxon>Thalassiosiraceae</taxon>
        <taxon>Thalassiosira</taxon>
    </lineage>
</organism>
<dbReference type="Gene3D" id="1.20.5.190">
    <property type="match status" value="2"/>
</dbReference>
<dbReference type="SMART" id="SM00015">
    <property type="entry name" value="IQ"/>
    <property type="match status" value="7"/>
</dbReference>
<dbReference type="InParanoid" id="B8BRU2"/>
<dbReference type="InterPro" id="IPR052318">
    <property type="entry name" value="CellDiv_DevSignal_Domain"/>
</dbReference>
<reference evidence="3 4" key="1">
    <citation type="journal article" date="2004" name="Science">
        <title>The genome of the diatom Thalassiosira pseudonana: ecology, evolution, and metabolism.</title>
        <authorList>
            <person name="Armbrust E.V."/>
            <person name="Berges J.A."/>
            <person name="Bowler C."/>
            <person name="Green B.R."/>
            <person name="Martinez D."/>
            <person name="Putnam N.H."/>
            <person name="Zhou S."/>
            <person name="Allen A.E."/>
            <person name="Apt K.E."/>
            <person name="Bechner M."/>
            <person name="Brzezinski M.A."/>
            <person name="Chaal B.K."/>
            <person name="Chiovitti A."/>
            <person name="Davis A.K."/>
            <person name="Demarest M.S."/>
            <person name="Detter J.C."/>
            <person name="Glavina T."/>
            <person name="Goodstein D."/>
            <person name="Hadi M.Z."/>
            <person name="Hellsten U."/>
            <person name="Hildebrand M."/>
            <person name="Jenkins B.D."/>
            <person name="Jurka J."/>
            <person name="Kapitonov V.V."/>
            <person name="Kroger N."/>
            <person name="Lau W.W."/>
            <person name="Lane T.W."/>
            <person name="Larimer F.W."/>
            <person name="Lippmeier J.C."/>
            <person name="Lucas S."/>
            <person name="Medina M."/>
            <person name="Montsant A."/>
            <person name="Obornik M."/>
            <person name="Parker M.S."/>
            <person name="Palenik B."/>
            <person name="Pazour G.J."/>
            <person name="Richardson P.M."/>
            <person name="Rynearson T.A."/>
            <person name="Saito M.A."/>
            <person name="Schwartz D.C."/>
            <person name="Thamatrakoln K."/>
            <person name="Valentin K."/>
            <person name="Vardi A."/>
            <person name="Wilkerson F.P."/>
            <person name="Rokhsar D.S."/>
        </authorList>
    </citation>
    <scope>NUCLEOTIDE SEQUENCE [LARGE SCALE GENOMIC DNA]</scope>
    <source>
        <strain evidence="3 4">CCMP1335</strain>
    </source>
</reference>
<evidence type="ECO:0000313" key="3">
    <source>
        <dbReference type="EMBL" id="EED96602.1"/>
    </source>
</evidence>
<feature type="region of interest" description="Disordered" evidence="2">
    <location>
        <begin position="274"/>
        <end position="294"/>
    </location>
</feature>
<dbReference type="Proteomes" id="UP000001449">
    <property type="component" value="Chromosome 1"/>
</dbReference>
<feature type="region of interest" description="Disordered" evidence="2">
    <location>
        <begin position="36"/>
        <end position="89"/>
    </location>
</feature>
<feature type="compositionally biased region" description="Polar residues" evidence="2">
    <location>
        <begin position="201"/>
        <end position="211"/>
    </location>
</feature>
<dbReference type="GeneID" id="7445680"/>
<dbReference type="HOGENOM" id="CLU_282378_0_0_1"/>
<proteinExistence type="predicted"/>
<gene>
    <name evidence="3" type="ORF">THAPSDRAFT_1748</name>
</gene>
<feature type="compositionally biased region" description="Basic and acidic residues" evidence="2">
    <location>
        <begin position="483"/>
        <end position="492"/>
    </location>
</feature>
<dbReference type="Pfam" id="PF00612">
    <property type="entry name" value="IQ"/>
    <property type="match status" value="5"/>
</dbReference>
<evidence type="ECO:0000256" key="2">
    <source>
        <dbReference type="SAM" id="MobiDB-lite"/>
    </source>
</evidence>
<feature type="region of interest" description="Disordered" evidence="2">
    <location>
        <begin position="617"/>
        <end position="644"/>
    </location>
</feature>
<keyword evidence="1" id="KW-0677">Repeat</keyword>
<dbReference type="SUPFAM" id="SSF52540">
    <property type="entry name" value="P-loop containing nucleoside triphosphate hydrolases"/>
    <property type="match status" value="1"/>
</dbReference>
<protein>
    <submittedName>
        <fullName evidence="3">Uncharacterized protein</fullName>
    </submittedName>
</protein>
<feature type="compositionally biased region" description="Polar residues" evidence="2">
    <location>
        <begin position="154"/>
        <end position="177"/>
    </location>
</feature>
<dbReference type="eggNOG" id="KOG0160">
    <property type="taxonomic scope" value="Eukaryota"/>
</dbReference>
<dbReference type="PROSITE" id="PS50096">
    <property type="entry name" value="IQ"/>
    <property type="match status" value="4"/>
</dbReference>
<dbReference type="EMBL" id="CM000638">
    <property type="protein sequence ID" value="EED96602.1"/>
    <property type="molecule type" value="Genomic_DNA"/>
</dbReference>
<dbReference type="KEGG" id="tps:THAPSDRAFT_1748"/>
<sequence length="1107" mass="124463">MLGGSPGGRRRRLINGVVGTISGGANAAENYYTAVPSSCSSRGISMRKRRDKSTSRDVRKQSRGVSSSSAAASPSTATPTPMEFHPVDPSADHRYRIAVARDGSMITAIPIRDNDGQQSQYDYQPINQQHQQQTRSQPRASPMMYSDLRAFSINGGSAATRDSPTSIGGKSTWSKQSLLEARGKQRSKMKSTRPSKANDKVNGTTSNSPPQSVKARNKLKSALPFAGSNKLQGAKGVPSTQPNQLQQRASAITIANNSGDPRLFKVRWDLSEEANGLPQSQSKQRDDESFSSFPILSPTHKFEEADGAEKVHSNSSNDTKVQTAAITPTTPPSKLTSSFETMLHQRMVEIQTQQKELAQSITKKKLIERTLITAIDENLERNRMKFNALDDELKVIQWHLKLNEEKEKGSVDKAIVPTEKTAYNANDSESVGDPSIAFMDSVAEIESVSAGQGSGVMVTRLDPPARPSPPRGDGSEGAPHPSYHREKHDPDGPRISAVLRGKTDLGRIKKAVATGSVKEDGSNGSRERSIQQSAKPMKPQPIRPLPAKQPPLHHNSPRHQQLQQNQHPRQNNTINPQLSRRRSSSFLPHQKGVKKNVHFNLPSDTASTEIKIVRDSPSDDAYSFDNQGTVDFDRSPPRKSPLQSSQLIQTANADEDSWQGEHYNVDTYDEQTGNIISAEHYDAYQWRDKEHHLVTTEHYSNENHHHVQHRQPASPFSNHNNRGVSSGSVETDPDLNFMHSVAAVVIQTAVRRFLAEVAAVERLYAVQVIQTVICSWMARKTNPHFTTKHGYCDDRYDPVIPYNKSCNEPQQSRRVMFEDEYTQSYHFAATELQRCYRGWHAREYIQVDQYAASTIQRAFRGWWAREALEVDRYCAVEIQRVIRGYLCRMSYIYDLYCIIVAQSVARRYIAFYTSAVRLANVLYIQAIYRGYRVRSELARYVRNGQEVAATLIQAQWRSYDSQMNFVNTLADILIVQSVARRWLTIRRAKKLKQRATSSSRYSKQSYPATIQKNAIQKNSSVSRAINNLKKTTTSQIGYNQTSKTAAPLWQQHKLKPVAQAEYPTRKTVQYPEEFDAFSEDSAKDEWYDGNRSETSDMLKNWKGRSSK</sequence>
<feature type="compositionally biased region" description="Basic and acidic residues" evidence="2">
    <location>
        <begin position="517"/>
        <end position="529"/>
    </location>
</feature>
<reference evidence="3 4" key="2">
    <citation type="journal article" date="2008" name="Nature">
        <title>The Phaeodactylum genome reveals the evolutionary history of diatom genomes.</title>
        <authorList>
            <person name="Bowler C."/>
            <person name="Allen A.E."/>
            <person name="Badger J.H."/>
            <person name="Grimwood J."/>
            <person name="Jabbari K."/>
            <person name="Kuo A."/>
            <person name="Maheswari U."/>
            <person name="Martens C."/>
            <person name="Maumus F."/>
            <person name="Otillar R.P."/>
            <person name="Rayko E."/>
            <person name="Salamov A."/>
            <person name="Vandepoele K."/>
            <person name="Beszteri B."/>
            <person name="Gruber A."/>
            <person name="Heijde M."/>
            <person name="Katinka M."/>
            <person name="Mock T."/>
            <person name="Valentin K."/>
            <person name="Verret F."/>
            <person name="Berges J.A."/>
            <person name="Brownlee C."/>
            <person name="Cadoret J.P."/>
            <person name="Chiovitti A."/>
            <person name="Choi C.J."/>
            <person name="Coesel S."/>
            <person name="De Martino A."/>
            <person name="Detter J.C."/>
            <person name="Durkin C."/>
            <person name="Falciatore A."/>
            <person name="Fournet J."/>
            <person name="Haruta M."/>
            <person name="Huysman M.J."/>
            <person name="Jenkins B.D."/>
            <person name="Jiroutova K."/>
            <person name="Jorgensen R.E."/>
            <person name="Joubert Y."/>
            <person name="Kaplan A."/>
            <person name="Kroger N."/>
            <person name="Kroth P.G."/>
            <person name="La Roche J."/>
            <person name="Lindquist E."/>
            <person name="Lommer M."/>
            <person name="Martin-Jezequel V."/>
            <person name="Lopez P.J."/>
            <person name="Lucas S."/>
            <person name="Mangogna M."/>
            <person name="McGinnis K."/>
            <person name="Medlin L.K."/>
            <person name="Montsant A."/>
            <person name="Oudot-Le Secq M.P."/>
            <person name="Napoli C."/>
            <person name="Obornik M."/>
            <person name="Parker M.S."/>
            <person name="Petit J.L."/>
            <person name="Porcel B.M."/>
            <person name="Poulsen N."/>
            <person name="Robison M."/>
            <person name="Rychlewski L."/>
            <person name="Rynearson T.A."/>
            <person name="Schmutz J."/>
            <person name="Shapiro H."/>
            <person name="Siaut M."/>
            <person name="Stanley M."/>
            <person name="Sussman M.R."/>
            <person name="Taylor A.R."/>
            <person name="Vardi A."/>
            <person name="von Dassow P."/>
            <person name="Vyverman W."/>
            <person name="Willis A."/>
            <person name="Wyrwicz L.S."/>
            <person name="Rokhsar D.S."/>
            <person name="Weissenbach J."/>
            <person name="Armbrust E.V."/>
            <person name="Green B.R."/>
            <person name="Van de Peer Y."/>
            <person name="Grigoriev I.V."/>
        </authorList>
    </citation>
    <scope>NUCLEOTIDE SEQUENCE [LARGE SCALE GENOMIC DNA]</scope>
    <source>
        <strain evidence="3 4">CCMP1335</strain>
    </source>
</reference>
<dbReference type="PANTHER" id="PTHR22590">
    <property type="entry name" value="MYOSIN MOTOR DOMAIN-CONTAINING PROTEIN"/>
    <property type="match status" value="1"/>
</dbReference>
<dbReference type="PaxDb" id="35128-Thaps1748"/>
<feature type="region of interest" description="Disordered" evidence="2">
    <location>
        <begin position="1085"/>
        <end position="1107"/>
    </location>
</feature>
<evidence type="ECO:0000256" key="1">
    <source>
        <dbReference type="ARBA" id="ARBA00022737"/>
    </source>
</evidence>
<keyword evidence="4" id="KW-1185">Reference proteome</keyword>
<feature type="region of interest" description="Disordered" evidence="2">
    <location>
        <begin position="310"/>
        <end position="336"/>
    </location>
</feature>